<dbReference type="GO" id="GO:0042651">
    <property type="term" value="C:thylakoid membrane"/>
    <property type="evidence" value="ECO:0007669"/>
    <property type="project" value="UniProtKB-UniRule"/>
</dbReference>
<name>A0A4D6WSR1_9FLOR</name>
<dbReference type="AlphaFoldDB" id="A0A4D6WSR1"/>
<feature type="transmembrane region" description="Helical" evidence="7">
    <location>
        <begin position="77"/>
        <end position="96"/>
    </location>
</feature>
<comment type="function">
    <text evidence="6">Required during biogenesis of c-type cytochromes (cytochrome c6 and cytochrome f) at the step of heme attachment.</text>
</comment>
<accession>A0A4D6WSR1</accession>
<geneLocation type="plastid" evidence="9"/>
<feature type="domain" description="ResB-like" evidence="8">
    <location>
        <begin position="18"/>
        <end position="299"/>
    </location>
</feature>
<protein>
    <recommendedName>
        <fullName evidence="6">Cytochrome c biogenesis protein CcsB</fullName>
    </recommendedName>
</protein>
<proteinExistence type="inferred from homology"/>
<dbReference type="EMBL" id="MK814632">
    <property type="protein sequence ID" value="QCI05410.1"/>
    <property type="molecule type" value="Genomic_DNA"/>
</dbReference>
<dbReference type="GO" id="GO:0017004">
    <property type="term" value="P:cytochrome complex assembly"/>
    <property type="evidence" value="ECO:0007669"/>
    <property type="project" value="UniProtKB-UniRule"/>
</dbReference>
<evidence type="ECO:0000259" key="8">
    <source>
        <dbReference type="Pfam" id="PF05140"/>
    </source>
</evidence>
<keyword evidence="6" id="KW-0793">Thylakoid</keyword>
<reference evidence="9" key="1">
    <citation type="journal article" date="2019" name="Mol. Phylogenet. Evol.">
        <title>Morphological evolution and classification of the red algal order Ceramiales inferred using plastid phylogenomics.</title>
        <authorList>
            <person name="Diaz-Tapia P."/>
            <person name="Pasella M.M."/>
            <person name="Verbruggen H."/>
            <person name="Maggs C.A."/>
        </authorList>
    </citation>
    <scope>NUCLEOTIDE SEQUENCE</scope>
    <source>
        <strain evidence="9">PD2952</strain>
    </source>
</reference>
<keyword evidence="2 6" id="KW-0812">Transmembrane</keyword>
<reference evidence="9" key="2">
    <citation type="submission" date="2019-04" db="EMBL/GenBank/DDBJ databases">
        <authorList>
            <person name="Pasella M."/>
        </authorList>
    </citation>
    <scope>NUCLEOTIDE SEQUENCE</scope>
    <source>
        <strain evidence="9">PD2952</strain>
    </source>
</reference>
<feature type="transmembrane region" description="Helical" evidence="7">
    <location>
        <begin position="165"/>
        <end position="188"/>
    </location>
</feature>
<keyword evidence="3 6" id="KW-0201">Cytochrome c-type biogenesis</keyword>
<evidence type="ECO:0000256" key="4">
    <source>
        <dbReference type="ARBA" id="ARBA00022989"/>
    </source>
</evidence>
<keyword evidence="5 6" id="KW-0472">Membrane</keyword>
<evidence type="ECO:0000313" key="9">
    <source>
        <dbReference type="EMBL" id="QCI05410.1"/>
    </source>
</evidence>
<gene>
    <name evidence="6 9" type="primary">ccs1</name>
    <name evidence="6" type="synonym">ccsB</name>
</gene>
<evidence type="ECO:0000256" key="3">
    <source>
        <dbReference type="ARBA" id="ARBA00022748"/>
    </source>
</evidence>
<dbReference type="PANTHER" id="PTHR31566:SF0">
    <property type="entry name" value="CYTOCHROME C BIOGENESIS PROTEIN CCS1, CHLOROPLASTIC"/>
    <property type="match status" value="1"/>
</dbReference>
<evidence type="ECO:0000256" key="6">
    <source>
        <dbReference type="HAMAP-Rule" id="MF_01392"/>
    </source>
</evidence>
<sequence>MVIKNRLWRLVKKIANLNFSIFLLLIIAICIAIGSIIEQDKSVIYYQINYPIDFNHTFIFNWRLINALGLDHLYSTWWFLFIIIILGCSLIICTFSSQLPSLRNARQWNFFNYNTLPSDTNNTKNLYKNSLSNLNYSLSMQNYYIFHKKYSVYAYKGLYGRIAPIIVHIAMIITLFGFILSFLSGFIVQEMIPNGEIGHFKNVIQSGIQSWAPVNLVYKIDAFSITYNKDNSIKQFFSNISIFNNRYQLLTKQMISVNHPLKFRNLTFYQTDWNINAIRIKLSNNILFQRKLFRLQMNSRSAWLSILPLDSQTFIFIYIINLKDPCLIFDVNGRFICSYNIGEKMMFNNNILYINQILSSTGLQIKIDNGIVIVYLGFFILIISTFISYRSYSQIWSNVLNDKLYVSGSSNRAVLKFEEDLLIIQQMYHQYTFVE</sequence>
<evidence type="ECO:0000256" key="5">
    <source>
        <dbReference type="ARBA" id="ARBA00023136"/>
    </source>
</evidence>
<feature type="transmembrane region" description="Helical" evidence="7">
    <location>
        <begin position="370"/>
        <end position="389"/>
    </location>
</feature>
<dbReference type="InterPro" id="IPR007816">
    <property type="entry name" value="ResB-like_domain"/>
</dbReference>
<dbReference type="HAMAP" id="MF_01392">
    <property type="entry name" value="CytC_Ccs1"/>
    <property type="match status" value="1"/>
</dbReference>
<dbReference type="InterPro" id="IPR023494">
    <property type="entry name" value="Cyt_c_bgen_Ccs1/CcsB/ResB"/>
</dbReference>
<comment type="subcellular location">
    <subcellularLocation>
        <location evidence="6">Cellular thylakoid membrane</location>
        <topology evidence="6">Multi-pass membrane protein</topology>
    </subcellularLocation>
    <subcellularLocation>
        <location evidence="1">Membrane</location>
        <topology evidence="1">Multi-pass membrane protein</topology>
    </subcellularLocation>
</comment>
<evidence type="ECO:0000256" key="2">
    <source>
        <dbReference type="ARBA" id="ARBA00022692"/>
    </source>
</evidence>
<dbReference type="PANTHER" id="PTHR31566">
    <property type="entry name" value="CYTOCHROME C BIOGENESIS PROTEIN CCS1, CHLOROPLASTIC"/>
    <property type="match status" value="1"/>
</dbReference>
<comment type="similarity">
    <text evidence="6">Belongs to the Ccs1/CcsB family.</text>
</comment>
<dbReference type="Pfam" id="PF05140">
    <property type="entry name" value="ResB"/>
    <property type="match status" value="1"/>
</dbReference>
<evidence type="ECO:0000256" key="7">
    <source>
        <dbReference type="SAM" id="Phobius"/>
    </source>
</evidence>
<evidence type="ECO:0000256" key="1">
    <source>
        <dbReference type="ARBA" id="ARBA00004141"/>
    </source>
</evidence>
<organism evidence="9">
    <name type="scientific">Crouania attenuata</name>
    <dbReference type="NCBI Taxonomy" id="42002"/>
    <lineage>
        <taxon>Eukaryota</taxon>
        <taxon>Rhodophyta</taxon>
        <taxon>Florideophyceae</taxon>
        <taxon>Rhodymeniophycidae</taxon>
        <taxon>Ceramiales</taxon>
        <taxon>Callithamniaceae</taxon>
        <taxon>Crouania</taxon>
    </lineage>
</organism>
<keyword evidence="4 6" id="KW-1133">Transmembrane helix</keyword>
<feature type="transmembrane region" description="Helical" evidence="7">
    <location>
        <begin position="14"/>
        <end position="37"/>
    </location>
</feature>
<keyword evidence="9" id="KW-0934">Plastid</keyword>
<comment type="subunit">
    <text evidence="6">May interact with CcsA.</text>
</comment>